<dbReference type="EMBL" id="HBJA01093932">
    <property type="protein sequence ID" value="CAE0821437.1"/>
    <property type="molecule type" value="Transcribed_RNA"/>
</dbReference>
<sequence length="124" mass="12584">MQLSAQNAEISRPGSETDHASSSSPAISNDSSSVASISASISVTVSASRSASGSDSEPAAKKTKQCVPSAGADVVAPLGTSTMPPLWLGQGDVLRIVDALKKRPQGGDTARSLNFYTNIFCTAA</sequence>
<reference evidence="2" key="1">
    <citation type="submission" date="2021-01" db="EMBL/GenBank/DDBJ databases">
        <authorList>
            <person name="Corre E."/>
            <person name="Pelletier E."/>
            <person name="Niang G."/>
            <person name="Scheremetjew M."/>
            <person name="Finn R."/>
            <person name="Kale V."/>
            <person name="Holt S."/>
            <person name="Cochrane G."/>
            <person name="Meng A."/>
            <person name="Brown T."/>
            <person name="Cohen L."/>
        </authorList>
    </citation>
    <scope>NUCLEOTIDE SEQUENCE</scope>
    <source>
        <strain evidence="2">CCMP1594</strain>
    </source>
</reference>
<evidence type="ECO:0000313" key="2">
    <source>
        <dbReference type="EMBL" id="CAE0821437.1"/>
    </source>
</evidence>
<proteinExistence type="predicted"/>
<feature type="region of interest" description="Disordered" evidence="1">
    <location>
        <begin position="47"/>
        <end position="68"/>
    </location>
</feature>
<accession>A0A7S4G0R2</accession>
<name>A0A7S4G0R2_9EUGL</name>
<feature type="compositionally biased region" description="Low complexity" evidence="1">
    <location>
        <begin position="20"/>
        <end position="32"/>
    </location>
</feature>
<evidence type="ECO:0000256" key="1">
    <source>
        <dbReference type="SAM" id="MobiDB-lite"/>
    </source>
</evidence>
<organism evidence="2">
    <name type="scientific">Eutreptiella gymnastica</name>
    <dbReference type="NCBI Taxonomy" id="73025"/>
    <lineage>
        <taxon>Eukaryota</taxon>
        <taxon>Discoba</taxon>
        <taxon>Euglenozoa</taxon>
        <taxon>Euglenida</taxon>
        <taxon>Spirocuta</taxon>
        <taxon>Euglenophyceae</taxon>
        <taxon>Eutreptiales</taxon>
        <taxon>Eutreptiaceae</taxon>
        <taxon>Eutreptiella</taxon>
    </lineage>
</organism>
<feature type="compositionally biased region" description="Low complexity" evidence="1">
    <location>
        <begin position="47"/>
        <end position="56"/>
    </location>
</feature>
<dbReference type="AlphaFoldDB" id="A0A7S4G0R2"/>
<protein>
    <submittedName>
        <fullName evidence="2">Uncharacterized protein</fullName>
    </submittedName>
</protein>
<gene>
    <name evidence="2" type="ORF">EGYM00163_LOCUS32611</name>
</gene>
<feature type="region of interest" description="Disordered" evidence="1">
    <location>
        <begin position="1"/>
        <end position="32"/>
    </location>
</feature>